<reference evidence="1 2" key="1">
    <citation type="journal article" date="2018" name="IMA Fungus">
        <title>IMA Genome-F 9: Draft genome sequence of Annulohypoxylon stygium, Aspergillus mulundensis, Berkeleyomyces basicola (syn. Thielaviopsis basicola), Ceratocystis smalleyi, two Cercospora beticola strains, Coleophoma cylindrospora, Fusarium fracticaudum, Phialophora cf. hyalina, and Morchella septimelata.</title>
        <authorList>
            <person name="Wingfield B.D."/>
            <person name="Bills G.F."/>
            <person name="Dong Y."/>
            <person name="Huang W."/>
            <person name="Nel W.J."/>
            <person name="Swalarsk-Parry B.S."/>
            <person name="Vaghefi N."/>
            <person name="Wilken P.M."/>
            <person name="An Z."/>
            <person name="de Beer Z.W."/>
            <person name="De Vos L."/>
            <person name="Chen L."/>
            <person name="Duong T.A."/>
            <person name="Gao Y."/>
            <person name="Hammerbacher A."/>
            <person name="Kikkert J.R."/>
            <person name="Li Y."/>
            <person name="Li H."/>
            <person name="Li K."/>
            <person name="Li Q."/>
            <person name="Liu X."/>
            <person name="Ma X."/>
            <person name="Naidoo K."/>
            <person name="Pethybridge S.J."/>
            <person name="Sun J."/>
            <person name="Steenkamp E.T."/>
            <person name="van der Nest M.A."/>
            <person name="van Wyk S."/>
            <person name="Wingfield M.J."/>
            <person name="Xiong C."/>
            <person name="Yue Q."/>
            <person name="Zhang X."/>
        </authorList>
    </citation>
    <scope>NUCLEOTIDE SEQUENCE [LARGE SCALE GENOMIC DNA]</scope>
    <source>
        <strain evidence="1 2">DSM 5745</strain>
    </source>
</reference>
<dbReference type="GeneID" id="38118134"/>
<dbReference type="AlphaFoldDB" id="A0A3D8REX9"/>
<proteinExistence type="predicted"/>
<protein>
    <submittedName>
        <fullName evidence="1">Uncharacterized protein</fullName>
    </submittedName>
</protein>
<dbReference type="EMBL" id="PVWQ01000009">
    <property type="protein sequence ID" value="RDW72592.1"/>
    <property type="molecule type" value="Genomic_DNA"/>
</dbReference>
<dbReference type="Proteomes" id="UP000256690">
    <property type="component" value="Unassembled WGS sequence"/>
</dbReference>
<dbReference type="RefSeq" id="XP_026601812.1">
    <property type="nucleotide sequence ID" value="XM_026749780.1"/>
</dbReference>
<name>A0A3D8REX9_9EURO</name>
<gene>
    <name evidence="1" type="ORF">DSM5745_07764</name>
</gene>
<evidence type="ECO:0000313" key="1">
    <source>
        <dbReference type="EMBL" id="RDW72592.1"/>
    </source>
</evidence>
<evidence type="ECO:0000313" key="2">
    <source>
        <dbReference type="Proteomes" id="UP000256690"/>
    </source>
</evidence>
<keyword evidence="2" id="KW-1185">Reference proteome</keyword>
<dbReference type="STRING" id="1810919.A0A3D8REX9"/>
<organism evidence="1 2">
    <name type="scientific">Aspergillus mulundensis</name>
    <dbReference type="NCBI Taxonomy" id="1810919"/>
    <lineage>
        <taxon>Eukaryota</taxon>
        <taxon>Fungi</taxon>
        <taxon>Dikarya</taxon>
        <taxon>Ascomycota</taxon>
        <taxon>Pezizomycotina</taxon>
        <taxon>Eurotiomycetes</taxon>
        <taxon>Eurotiomycetidae</taxon>
        <taxon>Eurotiales</taxon>
        <taxon>Aspergillaceae</taxon>
        <taxon>Aspergillus</taxon>
        <taxon>Aspergillus subgen. Nidulantes</taxon>
    </lineage>
</organism>
<comment type="caution">
    <text evidence="1">The sequence shown here is derived from an EMBL/GenBank/DDBJ whole genome shotgun (WGS) entry which is preliminary data.</text>
</comment>
<dbReference type="OrthoDB" id="4358152at2759"/>
<accession>A0A3D8REX9</accession>
<sequence>MDDPFSKLPVEIIYEILSLSTDFVGTDSLLSVSPWVRAIFDTKPRPITLGLFSANSGIQTASLKQLYQNIAVIRHPHAYYSSHEEYKNARPLEGLPEHMSAAELSDLIHIAAQNQRLTGIVLATMHHNFTTAIENTSFGPPSSGHSRAQKIKSEPFSWIEHHRVSWAIWRLQHFSALQTAAKGHWNWSAESRCTGLDGYMKRHWLSHWLSEQVWTVAAILADLGLNPSYRNQNMHRLKSYTNFPPAWITSELLDAHTQEPPLPIFFYPRKNTPLPFFPSFEVPPRYSDNVYCPPPAPLPTPVNRDWGRMRHPRTYNKPTLPAMKFQDRCERMTWLQPPNYDIWDMRPFRRLGVVIWDPWRMYLAGLSDWDVLEGIPTPDGGVVEEEGLESLEGYRQSLMGEEEIQRRWLALIGR</sequence>